<dbReference type="KEGG" id="ccb:Clocel_0222"/>
<name>D9SPF7_CLOC7</name>
<proteinExistence type="predicted"/>
<dbReference type="EMBL" id="CP002160">
    <property type="protein sequence ID" value="ADL50006.1"/>
    <property type="molecule type" value="Genomic_DNA"/>
</dbReference>
<evidence type="ECO:0000313" key="2">
    <source>
        <dbReference type="Proteomes" id="UP000002730"/>
    </source>
</evidence>
<dbReference type="HOGENOM" id="CLU_091718_3_1_9"/>
<dbReference type="AlphaFoldDB" id="D9SPF7"/>
<dbReference type="STRING" id="573061.Clocel_0222"/>
<keyword evidence="2" id="KW-1185">Reference proteome</keyword>
<dbReference type="eggNOG" id="COG4722">
    <property type="taxonomic scope" value="Bacteria"/>
</dbReference>
<protein>
    <submittedName>
        <fullName evidence="1">Phage tail component</fullName>
    </submittedName>
</protein>
<dbReference type="Gene3D" id="2.40.30.200">
    <property type="match status" value="1"/>
</dbReference>
<reference evidence="1 2" key="1">
    <citation type="submission" date="2010-08" db="EMBL/GenBank/DDBJ databases">
        <title>Complete sequence of Clostridium cellulovorans 743B.</title>
        <authorList>
            <consortium name="US DOE Joint Genome Institute"/>
            <person name="Lucas S."/>
            <person name="Copeland A."/>
            <person name="Lapidus A."/>
            <person name="Cheng J.-F."/>
            <person name="Bruce D."/>
            <person name="Goodwin L."/>
            <person name="Pitluck S."/>
            <person name="Chertkov O."/>
            <person name="Detter J.C."/>
            <person name="Han C."/>
            <person name="Tapia R."/>
            <person name="Land M."/>
            <person name="Hauser L."/>
            <person name="Chang Y.-J."/>
            <person name="Jeffries C."/>
            <person name="Kyrpides N."/>
            <person name="Ivanova N."/>
            <person name="Mikhailova N."/>
            <person name="Hemme C.L."/>
            <person name="Woyke T."/>
        </authorList>
    </citation>
    <scope>NUCLEOTIDE SEQUENCE [LARGE SCALE GENOMIC DNA]</scope>
    <source>
        <strain evidence="2">ATCC 35296 / DSM 3052 / OCM 3 / 743B</strain>
    </source>
</reference>
<accession>D9SPF7</accession>
<gene>
    <name evidence="1" type="ordered locus">Clocel_0222</name>
</gene>
<dbReference type="OrthoDB" id="2734969at2"/>
<dbReference type="Proteomes" id="UP000002730">
    <property type="component" value="Chromosome"/>
</dbReference>
<organism evidence="1 2">
    <name type="scientific">Clostridium cellulovorans (strain ATCC 35296 / DSM 3052 / OCM 3 / 743B)</name>
    <dbReference type="NCBI Taxonomy" id="573061"/>
    <lineage>
        <taxon>Bacteria</taxon>
        <taxon>Bacillati</taxon>
        <taxon>Bacillota</taxon>
        <taxon>Clostridia</taxon>
        <taxon>Eubacteriales</taxon>
        <taxon>Clostridiaceae</taxon>
        <taxon>Clostridium</taxon>
    </lineage>
</organism>
<dbReference type="InterPro" id="IPR006520">
    <property type="entry name" value="Dit_BPSPP_N"/>
</dbReference>
<dbReference type="NCBIfam" id="TIGR01633">
    <property type="entry name" value="phi3626_gp14_N"/>
    <property type="match status" value="1"/>
</dbReference>
<sequence>MLKNGEIYFNGNTSIGLNLFLEEYPSVPIANEDFEEITVEGRSGSLYINKGTYPDKKIPFNFTILSPQIEIDFDKVYQWLTEIQDKRLIFGREDRCYIVKKVLFENLQKQFKTIGQFKVTFICEPFSSDLNYTTYEITSDNYSFYYQGNAPAESLIKVYGIGNIQLTINGETMVIYDVTDYVEIDSKFMQVRNKDKTSKDSAAYGVFPLFSAGANTIKYTGNVTKIIVEYTTRYK</sequence>
<dbReference type="RefSeq" id="WP_010075231.1">
    <property type="nucleotide sequence ID" value="NC_014393.1"/>
</dbReference>
<evidence type="ECO:0000313" key="1">
    <source>
        <dbReference type="EMBL" id="ADL50006.1"/>
    </source>
</evidence>